<proteinExistence type="predicted"/>
<dbReference type="EMBL" id="FR824123">
    <property type="protein sequence ID" value="CCA19762.1"/>
    <property type="molecule type" value="Genomic_DNA"/>
</dbReference>
<organism evidence="3">
    <name type="scientific">Albugo laibachii Nc14</name>
    <dbReference type="NCBI Taxonomy" id="890382"/>
    <lineage>
        <taxon>Eukaryota</taxon>
        <taxon>Sar</taxon>
        <taxon>Stramenopiles</taxon>
        <taxon>Oomycota</taxon>
        <taxon>Peronosporomycetes</taxon>
        <taxon>Albuginales</taxon>
        <taxon>Albuginaceae</taxon>
        <taxon>Albugo</taxon>
    </lineage>
</organism>
<feature type="compositionally biased region" description="Acidic residues" evidence="1">
    <location>
        <begin position="221"/>
        <end position="231"/>
    </location>
</feature>
<reference evidence="3" key="1">
    <citation type="journal article" date="2011" name="PLoS Biol.">
        <title>Gene gain and loss during evolution of obligate parasitism in the white rust pathogen of Arabidopsis thaliana.</title>
        <authorList>
            <person name="Kemen E."/>
            <person name="Gardiner A."/>
            <person name="Schultz-Larsen T."/>
            <person name="Kemen A.C."/>
            <person name="Balmuth A.L."/>
            <person name="Robert-Seilaniantz A."/>
            <person name="Bailey K."/>
            <person name="Holub E."/>
            <person name="Studholme D.J."/>
            <person name="Maclean D."/>
            <person name="Jones J.D."/>
        </authorList>
    </citation>
    <scope>NUCLEOTIDE SEQUENCE</scope>
</reference>
<keyword evidence="2" id="KW-0812">Transmembrane</keyword>
<evidence type="ECO:0000256" key="1">
    <source>
        <dbReference type="SAM" id="MobiDB-lite"/>
    </source>
</evidence>
<feature type="transmembrane region" description="Helical" evidence="2">
    <location>
        <begin position="35"/>
        <end position="58"/>
    </location>
</feature>
<name>F0WEY0_9STRA</name>
<feature type="region of interest" description="Disordered" evidence="1">
    <location>
        <begin position="1"/>
        <end position="28"/>
    </location>
</feature>
<dbReference type="HOGENOM" id="CLU_904360_0_0_1"/>
<sequence>MDDNLRTLQDMVRSDQTSSSSSKEDEAAQTSEQNFPIIIGSLAAVLVILAAILFVFWIKCKRDASEIKESNSKQKDVATKMTTTPHEVIPTLSASTTSYRNATEKKKWNGQKSTASMTQETQSVVAYLHSDVAMTPATNFGHTQRVEDAKNVPATAKPSWIGEFTSHRPSNVSPRISSVSPASATPNFLGATQIAMAAAINAGVRVGGEEFKLDLDHGADDQDSSDDDDEYFCDRPGSNASDRFSSLKLDSNLMSDRDSSVYHQSASFCSDVFSVRSSATNDDADIYEGSLSFSVTEGRPSTRLSTEF</sequence>
<accession>F0WEY0</accession>
<reference evidence="3" key="2">
    <citation type="submission" date="2011-02" db="EMBL/GenBank/DDBJ databases">
        <authorList>
            <person name="MacLean D."/>
        </authorList>
    </citation>
    <scope>NUCLEOTIDE SEQUENCE</scope>
</reference>
<keyword evidence="2" id="KW-0472">Membrane</keyword>
<evidence type="ECO:0000256" key="2">
    <source>
        <dbReference type="SAM" id="Phobius"/>
    </source>
</evidence>
<protein>
    <submittedName>
        <fullName evidence="3">AlNc14C78G5178 protein</fullName>
    </submittedName>
</protein>
<gene>
    <name evidence="3" type="primary">AlNc14C78G5178</name>
    <name evidence="3" type="ORF">ALNC14_059050</name>
</gene>
<keyword evidence="2" id="KW-1133">Transmembrane helix</keyword>
<feature type="region of interest" description="Disordered" evidence="1">
    <location>
        <begin position="215"/>
        <end position="237"/>
    </location>
</feature>
<evidence type="ECO:0000313" key="3">
    <source>
        <dbReference type="EMBL" id="CCA19762.1"/>
    </source>
</evidence>
<dbReference type="AlphaFoldDB" id="F0WEY0"/>